<name>A0A1J8P2P0_9GAMM</name>
<dbReference type="AlphaFoldDB" id="A0A1J8P2P0"/>
<organism evidence="1 2">
    <name type="scientific">Bathymodiolus thermophilus thioautotrophic gill symbiont</name>
    <dbReference type="NCBI Taxonomy" id="2360"/>
    <lineage>
        <taxon>Bacteria</taxon>
        <taxon>Pseudomonadati</taxon>
        <taxon>Pseudomonadota</taxon>
        <taxon>Gammaproteobacteria</taxon>
        <taxon>sulfur-oxidizing symbionts</taxon>
    </lineage>
</organism>
<evidence type="ECO:0000313" key="1">
    <source>
        <dbReference type="EMBL" id="OJA03079.1"/>
    </source>
</evidence>
<gene>
    <name evidence="1" type="ORF">BGC33_01580</name>
</gene>
<accession>A0A1J8P2P0</accession>
<dbReference type="EMBL" id="MIQH01001097">
    <property type="protein sequence ID" value="OJA03079.1"/>
    <property type="molecule type" value="Genomic_DNA"/>
</dbReference>
<protein>
    <submittedName>
        <fullName evidence="1">Uncharacterized protein</fullName>
    </submittedName>
</protein>
<reference evidence="2" key="1">
    <citation type="submission" date="2016-09" db="EMBL/GenBank/DDBJ databases">
        <title>Genome Sequence of Bathymodiolus thermophilus sulfur-oxidizing gill endosymbiont.</title>
        <authorList>
            <person name="Ponnudurai R."/>
            <person name="Kleiner M."/>
            <person name="Sayavedra L."/>
            <person name="Thuermer A."/>
            <person name="Felbeck H."/>
            <person name="Schlueter R."/>
            <person name="Schweder T."/>
            <person name="Markert S."/>
        </authorList>
    </citation>
    <scope>NUCLEOTIDE SEQUENCE [LARGE SCALE GENOMIC DNA]</scope>
    <source>
        <strain evidence="2">BAT/CrabSpa'14</strain>
    </source>
</reference>
<feature type="non-terminal residue" evidence="1">
    <location>
        <position position="1"/>
    </location>
</feature>
<comment type="caution">
    <text evidence="1">The sequence shown here is derived from an EMBL/GenBank/DDBJ whole genome shotgun (WGS) entry which is preliminary data.</text>
</comment>
<sequence>QIDNGRIQDIEIIDLTGSGNNTLKLNLNDLLDISTSTNVLKVIGDTGDKVDIGLSDNAFAKDSTKIEDGITYDIYNNVNATATVELWVEQDLAVF</sequence>
<evidence type="ECO:0000313" key="2">
    <source>
        <dbReference type="Proteomes" id="UP000182798"/>
    </source>
</evidence>
<proteinExistence type="predicted"/>
<dbReference type="Proteomes" id="UP000182798">
    <property type="component" value="Unassembled WGS sequence"/>
</dbReference>